<evidence type="ECO:0008006" key="3">
    <source>
        <dbReference type="Google" id="ProtNLM"/>
    </source>
</evidence>
<keyword evidence="2" id="KW-1185">Reference proteome</keyword>
<dbReference type="AlphaFoldDB" id="A0A0M9BJX5"/>
<dbReference type="RefSeq" id="WP_053783484.1">
    <property type="nucleotide sequence ID" value="NZ_LITU01000078.1"/>
</dbReference>
<dbReference type="InterPro" id="IPR027417">
    <property type="entry name" value="P-loop_NTPase"/>
</dbReference>
<protein>
    <recommendedName>
        <fullName evidence="3">Helicase/UvrB N-terminal domain-containing protein</fullName>
    </recommendedName>
</protein>
<dbReference type="SUPFAM" id="SSF52540">
    <property type="entry name" value="P-loop containing nucleoside triphosphate hydrolases"/>
    <property type="match status" value="1"/>
</dbReference>
<dbReference type="EMBL" id="LITU01000078">
    <property type="protein sequence ID" value="KOY13798.1"/>
    <property type="molecule type" value="Genomic_DNA"/>
</dbReference>
<name>A0A0M9BJX5_9BACL</name>
<dbReference type="Proteomes" id="UP000037688">
    <property type="component" value="Unassembled WGS sequence"/>
</dbReference>
<gene>
    <name evidence="1" type="ORF">AMS66_25715</name>
</gene>
<proteinExistence type="predicted"/>
<dbReference type="OrthoDB" id="1898893at2"/>
<evidence type="ECO:0000313" key="2">
    <source>
        <dbReference type="Proteomes" id="UP000037688"/>
    </source>
</evidence>
<sequence length="431" mass="50809">MTTINVIDAPCGYGKTSWAIQYMNSVPLDEYKFIYVTPFLDEVTRVKESVVNRTFYEPHDKHGDTKLDDLHRLLGEGKDICTTHNLFMRSDDHTRKLLQNNKYILILDEVLNVIKQVELKKNDLELLKKAGAISFEKRENGLEYIQWHEHLNHESRFNDIKRMALSNSLLHYQNSALIWSFPVEIFSLFQDVYILTYLFKGQLQRYYFDLYQLQYKYLSVVFSSGVYDLVPYESRKKLNKTLLAEKMAIYEGDLNDIGNKSSALSYSWFGNAENKKYFEKLKNNAYNYLTNKRKANNTNALWTTFKGGSKEKIKKLVAPKSYADSYISVTSRATNEYREKYNLVYLANRYMRPIETGFFRQNGITVDADAWALSELIQWIWRSRIRENKPINIYIPSRRMRGLLQRYLTSEDFEEAPMNAIINEPPSDWHL</sequence>
<organism evidence="1 2">
    <name type="scientific">Paenibacillus xylanivorans</name>
    <dbReference type="NCBI Taxonomy" id="1705561"/>
    <lineage>
        <taxon>Bacteria</taxon>
        <taxon>Bacillati</taxon>
        <taxon>Bacillota</taxon>
        <taxon>Bacilli</taxon>
        <taxon>Bacillales</taxon>
        <taxon>Paenibacillaceae</taxon>
        <taxon>Paenibacillus</taxon>
    </lineage>
</organism>
<dbReference type="PATRIC" id="fig|1705561.3.peg.5398"/>
<accession>A0A0M9BJX5</accession>
<reference evidence="1 2" key="1">
    <citation type="submission" date="2015-08" db="EMBL/GenBank/DDBJ databases">
        <title>Draft genome sequence of cellulolytic and xylanolytic Paenibacillus sp. A59, isolated from a decaying forest soil from Patagonia, Argentina.</title>
        <authorList>
            <person name="Ghio S."/>
            <person name="Caceres A.M."/>
            <person name="Talia P."/>
            <person name="Grasso D."/>
            <person name="Campos E."/>
        </authorList>
    </citation>
    <scope>NUCLEOTIDE SEQUENCE [LARGE SCALE GENOMIC DNA]</scope>
    <source>
        <strain evidence="1 2">A59</strain>
    </source>
</reference>
<evidence type="ECO:0000313" key="1">
    <source>
        <dbReference type="EMBL" id="KOY13798.1"/>
    </source>
</evidence>
<comment type="caution">
    <text evidence="1">The sequence shown here is derived from an EMBL/GenBank/DDBJ whole genome shotgun (WGS) entry which is preliminary data.</text>
</comment>